<proteinExistence type="predicted"/>
<organism evidence="2 3">
    <name type="scientific">Paenibacillus mangrovi</name>
    <dbReference type="NCBI Taxonomy" id="2931978"/>
    <lineage>
        <taxon>Bacteria</taxon>
        <taxon>Bacillati</taxon>
        <taxon>Bacillota</taxon>
        <taxon>Bacilli</taxon>
        <taxon>Bacillales</taxon>
        <taxon>Paenibacillaceae</taxon>
        <taxon>Paenibacillus</taxon>
    </lineage>
</organism>
<comment type="caution">
    <text evidence="2">The sequence shown here is derived from an EMBL/GenBank/DDBJ whole genome shotgun (WGS) entry which is preliminary data.</text>
</comment>
<accession>A0A9X1WKB1</accession>
<evidence type="ECO:0000313" key="2">
    <source>
        <dbReference type="EMBL" id="MCJ8010882.1"/>
    </source>
</evidence>
<reference evidence="2" key="1">
    <citation type="submission" date="2022-04" db="EMBL/GenBank/DDBJ databases">
        <title>Paenibacillus mangrovi sp. nov., a novel endophytic bacterium isolated from bark of Kandelia candel.</title>
        <authorList>
            <person name="Tuo L."/>
        </authorList>
    </citation>
    <scope>NUCLEOTIDE SEQUENCE</scope>
    <source>
        <strain evidence="2">KQZ6P-2</strain>
    </source>
</reference>
<evidence type="ECO:0000256" key="1">
    <source>
        <dbReference type="SAM" id="Phobius"/>
    </source>
</evidence>
<dbReference type="AlphaFoldDB" id="A0A9X1WKB1"/>
<keyword evidence="3" id="KW-1185">Reference proteome</keyword>
<dbReference type="Proteomes" id="UP001139347">
    <property type="component" value="Unassembled WGS sequence"/>
</dbReference>
<gene>
    <name evidence="2" type="ORF">MUG84_03870</name>
</gene>
<name>A0A9X1WKB1_9BACL</name>
<sequence>MARAEAGCLARSDSLRSGRDPSLQLRSMTGVLYISASAIYYFMFKERKTAASTAAASV</sequence>
<feature type="transmembrane region" description="Helical" evidence="1">
    <location>
        <begin position="23"/>
        <end position="43"/>
    </location>
</feature>
<keyword evidence="1" id="KW-0472">Membrane</keyword>
<keyword evidence="1" id="KW-1133">Transmembrane helix</keyword>
<keyword evidence="1" id="KW-0812">Transmembrane</keyword>
<protein>
    <submittedName>
        <fullName evidence="2">Uncharacterized protein</fullName>
    </submittedName>
</protein>
<dbReference type="RefSeq" id="WP_244720334.1">
    <property type="nucleotide sequence ID" value="NZ_JALIRP010000001.1"/>
</dbReference>
<dbReference type="EMBL" id="JALIRP010000001">
    <property type="protein sequence ID" value="MCJ8010882.1"/>
    <property type="molecule type" value="Genomic_DNA"/>
</dbReference>
<evidence type="ECO:0000313" key="3">
    <source>
        <dbReference type="Proteomes" id="UP001139347"/>
    </source>
</evidence>